<organism evidence="2 3">
    <name type="scientific">Vibrio vulnificus</name>
    <dbReference type="NCBI Taxonomy" id="672"/>
    <lineage>
        <taxon>Bacteria</taxon>
        <taxon>Pseudomonadati</taxon>
        <taxon>Pseudomonadota</taxon>
        <taxon>Gammaproteobacteria</taxon>
        <taxon>Vibrionales</taxon>
        <taxon>Vibrionaceae</taxon>
        <taxon>Vibrio</taxon>
    </lineage>
</organism>
<comment type="caution">
    <text evidence="2">The sequence shown here is derived from an EMBL/GenBank/DDBJ whole genome shotgun (WGS) entry which is preliminary data.</text>
</comment>
<dbReference type="AlphaFoldDB" id="A0A2S3R030"/>
<reference evidence="2 3" key="1">
    <citation type="journal article" date="2018" name="Front. Microbiol.">
        <title>Phylogeny of Vibrio vulnificus from the Analysis of the Core-Genome: Implications for Intra-Species Taxonomy.</title>
        <authorList>
            <person name="Roig F.J."/>
            <person name="Gonzalez-Candelas F."/>
            <person name="Sanjuan E."/>
            <person name="Fouz B."/>
            <person name="Feil E.J."/>
            <person name="Llorens C."/>
            <person name="Baker-Austin C."/>
            <person name="Oliver J.D."/>
            <person name="Danin-Poleg Y."/>
            <person name="Gibas C.J."/>
            <person name="Kashi Y."/>
            <person name="Gulig P.A."/>
            <person name="Morrison S.S."/>
            <person name="Amaro C."/>
        </authorList>
    </citation>
    <scope>NUCLEOTIDE SEQUENCE [LARGE SCALE GENOMIC DNA]</scope>
    <source>
        <strain evidence="2 3">CECT4608</strain>
    </source>
</reference>
<gene>
    <name evidence="2" type="ORF">CRN52_16280</name>
</gene>
<proteinExistence type="predicted"/>
<evidence type="ECO:0000313" key="3">
    <source>
        <dbReference type="Proteomes" id="UP000237466"/>
    </source>
</evidence>
<dbReference type="InterPro" id="IPR046474">
    <property type="entry name" value="DUF6795"/>
</dbReference>
<evidence type="ECO:0000313" key="2">
    <source>
        <dbReference type="EMBL" id="POB45532.1"/>
    </source>
</evidence>
<feature type="domain" description="DUF6795" evidence="1">
    <location>
        <begin position="14"/>
        <end position="119"/>
    </location>
</feature>
<name>A0A2S3R030_VIBVL</name>
<dbReference type="EMBL" id="PDGH01000113">
    <property type="protein sequence ID" value="POB45532.1"/>
    <property type="molecule type" value="Genomic_DNA"/>
</dbReference>
<protein>
    <recommendedName>
        <fullName evidence="1">DUF6795 domain-containing protein</fullName>
    </recommendedName>
</protein>
<evidence type="ECO:0000259" key="1">
    <source>
        <dbReference type="Pfam" id="PF20598"/>
    </source>
</evidence>
<sequence length="155" mass="17524">MLNDVQGYQYTPEISGVLSNKGSPIENQLVNLSVGLSVSGKSLDFSTITNSDGRFYFSPVFEEKEQVNIPLIEHYVTIVLTANLDSDNTVIIWEGSYDGYEIEKYLIDNMSNLICDITNPLRYFAFSIDEDQSDDYYVNSQCDLFGYVDSDLYGN</sequence>
<dbReference type="Proteomes" id="UP000237466">
    <property type="component" value="Unassembled WGS sequence"/>
</dbReference>
<accession>A0A2S3R030</accession>
<dbReference type="Pfam" id="PF20598">
    <property type="entry name" value="DUF6795"/>
    <property type="match status" value="1"/>
</dbReference>
<dbReference type="RefSeq" id="WP_103200771.1">
    <property type="nucleotide sequence ID" value="NZ_CP044207.1"/>
</dbReference>